<dbReference type="AlphaFoldDB" id="A0A2N6K685"/>
<gene>
    <name evidence="1" type="ORF">CEN44_06235</name>
</gene>
<accession>A0A2N6K685</accession>
<proteinExistence type="predicted"/>
<dbReference type="Proteomes" id="UP000235036">
    <property type="component" value="Unassembled WGS sequence"/>
</dbReference>
<evidence type="ECO:0000313" key="2">
    <source>
        <dbReference type="Proteomes" id="UP000235036"/>
    </source>
</evidence>
<organism evidence="1 2">
    <name type="scientific">Fischerella muscicola CCMEE 5323</name>
    <dbReference type="NCBI Taxonomy" id="2019572"/>
    <lineage>
        <taxon>Bacteria</taxon>
        <taxon>Bacillati</taxon>
        <taxon>Cyanobacteriota</taxon>
        <taxon>Cyanophyceae</taxon>
        <taxon>Nostocales</taxon>
        <taxon>Hapalosiphonaceae</taxon>
        <taxon>Fischerella</taxon>
    </lineage>
</organism>
<name>A0A2N6K685_FISMU</name>
<protein>
    <submittedName>
        <fullName evidence="1">Uncharacterized protein</fullName>
    </submittedName>
</protein>
<reference evidence="1 2" key="1">
    <citation type="submission" date="2017-08" db="EMBL/GenBank/DDBJ databases">
        <title>Genomes of Fischerella (Mastigocladus) sp. strains.</title>
        <authorList>
            <person name="Miller S.R."/>
        </authorList>
    </citation>
    <scope>NUCLEOTIDE SEQUENCE [LARGE SCALE GENOMIC DNA]</scope>
    <source>
        <strain evidence="1 2">CCMEE 5323</strain>
    </source>
</reference>
<sequence length="137" mass="15929">MHLERLIYILKIKDKKLVEYWLEKINTNIDIEYADSLLIAAIFELSVGDIQTFHWTLDNFSDLQPYINLLDSVTRFAIQKLIKKGFIPGQDFSNNSQRQLLLNENAKTVLMADTSKSDKLLLEKVLLIHQQIHSLTL</sequence>
<comment type="caution">
    <text evidence="1">The sequence shown here is derived from an EMBL/GenBank/DDBJ whole genome shotgun (WGS) entry which is preliminary data.</text>
</comment>
<evidence type="ECO:0000313" key="1">
    <source>
        <dbReference type="EMBL" id="PLZ92363.1"/>
    </source>
</evidence>
<dbReference type="EMBL" id="NRQW01000123">
    <property type="protein sequence ID" value="PLZ92363.1"/>
    <property type="molecule type" value="Genomic_DNA"/>
</dbReference>
<keyword evidence="2" id="KW-1185">Reference proteome</keyword>